<dbReference type="PROSITE" id="PS50089">
    <property type="entry name" value="ZF_RING_2"/>
    <property type="match status" value="1"/>
</dbReference>
<dbReference type="InterPro" id="IPR039399">
    <property type="entry name" value="Deltex_C_sf"/>
</dbReference>
<evidence type="ECO:0000256" key="4">
    <source>
        <dbReference type="ARBA" id="ARBA00022679"/>
    </source>
</evidence>
<protein>
    <recommendedName>
        <fullName evidence="9">E3 ubiquitin-protein ligase</fullName>
        <ecNumber evidence="9">2.3.2.27</ecNumber>
    </recommendedName>
</protein>
<dbReference type="InterPro" id="IPR001841">
    <property type="entry name" value="Znf_RING"/>
</dbReference>
<evidence type="ECO:0000313" key="12">
    <source>
        <dbReference type="Proteomes" id="UP000828390"/>
    </source>
</evidence>
<dbReference type="CDD" id="cd09633">
    <property type="entry name" value="Deltex_C"/>
    <property type="match status" value="1"/>
</dbReference>
<reference evidence="11" key="1">
    <citation type="journal article" date="2019" name="bioRxiv">
        <title>The Genome of the Zebra Mussel, Dreissena polymorpha: A Resource for Invasive Species Research.</title>
        <authorList>
            <person name="McCartney M.A."/>
            <person name="Auch B."/>
            <person name="Kono T."/>
            <person name="Mallez S."/>
            <person name="Zhang Y."/>
            <person name="Obille A."/>
            <person name="Becker A."/>
            <person name="Abrahante J.E."/>
            <person name="Garbe J."/>
            <person name="Badalamenti J.P."/>
            <person name="Herman A."/>
            <person name="Mangelson H."/>
            <person name="Liachko I."/>
            <person name="Sullivan S."/>
            <person name="Sone E.D."/>
            <person name="Koren S."/>
            <person name="Silverstein K.A.T."/>
            <person name="Beckman K.B."/>
            <person name="Gohl D.M."/>
        </authorList>
    </citation>
    <scope>NUCLEOTIDE SEQUENCE</scope>
    <source>
        <strain evidence="11">Duluth1</strain>
        <tissue evidence="11">Whole animal</tissue>
    </source>
</reference>
<dbReference type="GO" id="GO:0061630">
    <property type="term" value="F:ubiquitin protein ligase activity"/>
    <property type="evidence" value="ECO:0007669"/>
    <property type="project" value="UniProtKB-UniRule"/>
</dbReference>
<dbReference type="Proteomes" id="UP000828390">
    <property type="component" value="Unassembled WGS sequence"/>
</dbReference>
<keyword evidence="7 9" id="KW-0862">Zinc</keyword>
<dbReference type="GO" id="GO:0005737">
    <property type="term" value="C:cytoplasm"/>
    <property type="evidence" value="ECO:0007669"/>
    <property type="project" value="UniProtKB-SubCell"/>
</dbReference>
<dbReference type="EC" id="2.3.2.27" evidence="9"/>
<evidence type="ECO:0000256" key="3">
    <source>
        <dbReference type="ARBA" id="ARBA00009413"/>
    </source>
</evidence>
<organism evidence="11 12">
    <name type="scientific">Dreissena polymorpha</name>
    <name type="common">Zebra mussel</name>
    <name type="synonym">Mytilus polymorpha</name>
    <dbReference type="NCBI Taxonomy" id="45954"/>
    <lineage>
        <taxon>Eukaryota</taxon>
        <taxon>Metazoa</taxon>
        <taxon>Spiralia</taxon>
        <taxon>Lophotrochozoa</taxon>
        <taxon>Mollusca</taxon>
        <taxon>Bivalvia</taxon>
        <taxon>Autobranchia</taxon>
        <taxon>Heteroconchia</taxon>
        <taxon>Euheterodonta</taxon>
        <taxon>Imparidentia</taxon>
        <taxon>Neoheterodontei</taxon>
        <taxon>Myida</taxon>
        <taxon>Dreissenoidea</taxon>
        <taxon>Dreissenidae</taxon>
        <taxon>Dreissena</taxon>
    </lineage>
</organism>
<dbReference type="GO" id="GO:0008270">
    <property type="term" value="F:zinc ion binding"/>
    <property type="evidence" value="ECO:0007669"/>
    <property type="project" value="UniProtKB-KW"/>
</dbReference>
<dbReference type="GO" id="GO:0016567">
    <property type="term" value="P:protein ubiquitination"/>
    <property type="evidence" value="ECO:0007669"/>
    <property type="project" value="UniProtKB-UniRule"/>
</dbReference>
<evidence type="ECO:0000256" key="9">
    <source>
        <dbReference type="RuleBase" id="RU367105"/>
    </source>
</evidence>
<evidence type="ECO:0000259" key="10">
    <source>
        <dbReference type="PROSITE" id="PS50089"/>
    </source>
</evidence>
<dbReference type="AlphaFoldDB" id="A0A9D4F241"/>
<proteinExistence type="inferred from homology"/>
<evidence type="ECO:0000256" key="7">
    <source>
        <dbReference type="ARBA" id="ARBA00022833"/>
    </source>
</evidence>
<comment type="catalytic activity">
    <reaction evidence="1 9">
        <text>S-ubiquitinyl-[E2 ubiquitin-conjugating enzyme]-L-cysteine + [acceptor protein]-L-lysine = [E2 ubiquitin-conjugating enzyme]-L-cysteine + N(6)-ubiquitinyl-[acceptor protein]-L-lysine.</text>
        <dbReference type="EC" id="2.3.2.27"/>
    </reaction>
</comment>
<reference evidence="11" key="2">
    <citation type="submission" date="2020-11" db="EMBL/GenBank/DDBJ databases">
        <authorList>
            <person name="McCartney M.A."/>
            <person name="Auch B."/>
            <person name="Kono T."/>
            <person name="Mallez S."/>
            <person name="Becker A."/>
            <person name="Gohl D.M."/>
            <person name="Silverstein K.A.T."/>
            <person name="Koren S."/>
            <person name="Bechman K.B."/>
            <person name="Herman A."/>
            <person name="Abrahante J.E."/>
            <person name="Garbe J."/>
        </authorList>
    </citation>
    <scope>NUCLEOTIDE SEQUENCE</scope>
    <source>
        <strain evidence="11">Duluth1</strain>
        <tissue evidence="11">Whole animal</tissue>
    </source>
</reference>
<dbReference type="InterPro" id="IPR039396">
    <property type="entry name" value="Deltex_C"/>
</dbReference>
<keyword evidence="5 9" id="KW-0479">Metal-binding</keyword>
<dbReference type="GO" id="GO:0007219">
    <property type="term" value="P:Notch signaling pathway"/>
    <property type="evidence" value="ECO:0007669"/>
    <property type="project" value="InterPro"/>
</dbReference>
<evidence type="ECO:0000313" key="11">
    <source>
        <dbReference type="EMBL" id="KAH3788636.1"/>
    </source>
</evidence>
<dbReference type="InterPro" id="IPR013083">
    <property type="entry name" value="Znf_RING/FYVE/PHD"/>
</dbReference>
<dbReference type="SUPFAM" id="SSF57850">
    <property type="entry name" value="RING/U-box"/>
    <property type="match status" value="1"/>
</dbReference>
<evidence type="ECO:0000256" key="8">
    <source>
        <dbReference type="PROSITE-ProRule" id="PRU00175"/>
    </source>
</evidence>
<evidence type="ECO:0000256" key="6">
    <source>
        <dbReference type="ARBA" id="ARBA00022771"/>
    </source>
</evidence>
<dbReference type="InterPro" id="IPR043472">
    <property type="entry name" value="Macro_dom-like"/>
</dbReference>
<keyword evidence="4 9" id="KW-0808">Transferase</keyword>
<accession>A0A9D4F241</accession>
<dbReference type="EMBL" id="JAIWYP010000008">
    <property type="protein sequence ID" value="KAH3788636.1"/>
    <property type="molecule type" value="Genomic_DNA"/>
</dbReference>
<dbReference type="SUPFAM" id="SSF52949">
    <property type="entry name" value="Macro domain-like"/>
    <property type="match status" value="1"/>
</dbReference>
<comment type="similarity">
    <text evidence="3 9">Belongs to the Deltex family.</text>
</comment>
<gene>
    <name evidence="11" type="ORF">DPMN_166783</name>
</gene>
<evidence type="ECO:0000256" key="1">
    <source>
        <dbReference type="ARBA" id="ARBA00000900"/>
    </source>
</evidence>
<keyword evidence="12" id="KW-1185">Reference proteome</keyword>
<dbReference type="PANTHER" id="PTHR12622">
    <property type="entry name" value="DELTEX-RELATED"/>
    <property type="match status" value="1"/>
</dbReference>
<dbReference type="Gene3D" id="3.40.220.10">
    <property type="entry name" value="Leucine Aminopeptidase, subunit E, domain 1"/>
    <property type="match status" value="1"/>
</dbReference>
<comment type="pathway">
    <text evidence="2 9">Protein modification; protein ubiquitination.</text>
</comment>
<dbReference type="SMART" id="SM00184">
    <property type="entry name" value="RING"/>
    <property type="match status" value="1"/>
</dbReference>
<evidence type="ECO:0000256" key="5">
    <source>
        <dbReference type="ARBA" id="ARBA00022723"/>
    </source>
</evidence>
<dbReference type="Gene3D" id="3.30.390.130">
    <property type="match status" value="1"/>
</dbReference>
<sequence>MVKDAHQVWVEDPSKLDFQNANHYVAATPVASKSILKKTASSTSKGGPASNPAVIKIIKETTTKMKKKKMICSLPIDVTLFVYEGSVLDMEAPYDAITCPCEGVLSDLIANEVGKAYYEKQLEAFRDKDEGAIFSIKGKGDKLSNTRIVHIVHKRSHFDDSAQSLNSLSWRTEKLLHFLNNSYKCVTLPCLLPGKIQDLRRPVKNFVQEILDFCVTKDDVNIKEIHVVDTNPTIVKAITSEIRSICTSPQAQKGVLNGANSASNYGWTKHTSLELSDAKASVTFDAKAASATSTTDSECPICSETVRDFVTLPCNHQLCKKCTDNIKKVKPQCPFCSKTFGTVTGNQPPADMYFRSSPYSLPGYDECSRIEIVYDVPAGKQTPEHPRPGRSYDAVRRRAFLPDNEEGRRVLHLLRRAFDRRLIFTIGESRTSGMEGVVTWNDIHHKTRPYGGPEGFGYPDPTYLQRVQEELAAKGVNE</sequence>
<name>A0A9D4F241_DREPO</name>
<evidence type="ECO:0000256" key="2">
    <source>
        <dbReference type="ARBA" id="ARBA00004906"/>
    </source>
</evidence>
<keyword evidence="9" id="KW-0963">Cytoplasm</keyword>
<comment type="caution">
    <text evidence="11">The sequence shown here is derived from an EMBL/GenBank/DDBJ whole genome shotgun (WGS) entry which is preliminary data.</text>
</comment>
<dbReference type="Gene3D" id="3.30.40.10">
    <property type="entry name" value="Zinc/RING finger domain, C3HC4 (zinc finger)"/>
    <property type="match status" value="1"/>
</dbReference>
<dbReference type="InterPro" id="IPR039398">
    <property type="entry name" value="Deltex_fam"/>
</dbReference>
<dbReference type="Pfam" id="PF13920">
    <property type="entry name" value="zf-C3HC4_3"/>
    <property type="match status" value="1"/>
</dbReference>
<feature type="domain" description="RING-type" evidence="10">
    <location>
        <begin position="299"/>
        <end position="337"/>
    </location>
</feature>
<dbReference type="Pfam" id="PF18102">
    <property type="entry name" value="DTC"/>
    <property type="match status" value="1"/>
</dbReference>
<comment type="subcellular location">
    <subcellularLocation>
        <location evidence="9">Cytoplasm</location>
    </subcellularLocation>
</comment>
<keyword evidence="6 8" id="KW-0863">Zinc-finger</keyword>